<organism evidence="1 2">
    <name type="scientific">Tagetes erecta</name>
    <name type="common">African marigold</name>
    <dbReference type="NCBI Taxonomy" id="13708"/>
    <lineage>
        <taxon>Eukaryota</taxon>
        <taxon>Viridiplantae</taxon>
        <taxon>Streptophyta</taxon>
        <taxon>Embryophyta</taxon>
        <taxon>Tracheophyta</taxon>
        <taxon>Spermatophyta</taxon>
        <taxon>Magnoliopsida</taxon>
        <taxon>eudicotyledons</taxon>
        <taxon>Gunneridae</taxon>
        <taxon>Pentapetalae</taxon>
        <taxon>asterids</taxon>
        <taxon>campanulids</taxon>
        <taxon>Asterales</taxon>
        <taxon>Asteraceae</taxon>
        <taxon>Asteroideae</taxon>
        <taxon>Heliantheae alliance</taxon>
        <taxon>Tageteae</taxon>
        <taxon>Tagetes</taxon>
    </lineage>
</organism>
<dbReference type="EMBL" id="JAUHHV010000008">
    <property type="protein sequence ID" value="KAK1414154.1"/>
    <property type="molecule type" value="Genomic_DNA"/>
</dbReference>
<proteinExistence type="predicted"/>
<protein>
    <submittedName>
        <fullName evidence="1">Uncharacterized protein</fullName>
    </submittedName>
</protein>
<gene>
    <name evidence="1" type="ORF">QVD17_29895</name>
</gene>
<evidence type="ECO:0000313" key="2">
    <source>
        <dbReference type="Proteomes" id="UP001229421"/>
    </source>
</evidence>
<evidence type="ECO:0000313" key="1">
    <source>
        <dbReference type="EMBL" id="KAK1414154.1"/>
    </source>
</evidence>
<accession>A0AAD8NLR2</accession>
<reference evidence="1" key="1">
    <citation type="journal article" date="2023" name="bioRxiv">
        <title>Improved chromosome-level genome assembly for marigold (Tagetes erecta).</title>
        <authorList>
            <person name="Jiang F."/>
            <person name="Yuan L."/>
            <person name="Wang S."/>
            <person name="Wang H."/>
            <person name="Xu D."/>
            <person name="Wang A."/>
            <person name="Fan W."/>
        </authorList>
    </citation>
    <scope>NUCLEOTIDE SEQUENCE</scope>
    <source>
        <strain evidence="1">WSJ</strain>
        <tissue evidence="1">Leaf</tissue>
    </source>
</reference>
<keyword evidence="2" id="KW-1185">Reference proteome</keyword>
<dbReference type="Proteomes" id="UP001229421">
    <property type="component" value="Unassembled WGS sequence"/>
</dbReference>
<sequence length="78" mass="8549">MGGGLKKMGEGLLVAAAAVFKEKEEKKGWYLVEWWVIWGGCGMDVGWSKKSEIQVVAPPYPPPQPPPRHQFISVAGVL</sequence>
<name>A0AAD8NLR2_TARER</name>
<dbReference type="AlphaFoldDB" id="A0AAD8NLR2"/>
<comment type="caution">
    <text evidence="1">The sequence shown here is derived from an EMBL/GenBank/DDBJ whole genome shotgun (WGS) entry which is preliminary data.</text>
</comment>